<dbReference type="GO" id="GO:0015935">
    <property type="term" value="C:small ribosomal subunit"/>
    <property type="evidence" value="ECO:0007669"/>
    <property type="project" value="TreeGrafter"/>
</dbReference>
<dbReference type="AlphaFoldDB" id="A0AAF0YAJ9"/>
<organism evidence="5 6">
    <name type="scientific">Vanrija pseudolonga</name>
    <dbReference type="NCBI Taxonomy" id="143232"/>
    <lineage>
        <taxon>Eukaryota</taxon>
        <taxon>Fungi</taxon>
        <taxon>Dikarya</taxon>
        <taxon>Basidiomycota</taxon>
        <taxon>Agaricomycotina</taxon>
        <taxon>Tremellomycetes</taxon>
        <taxon>Trichosporonales</taxon>
        <taxon>Trichosporonaceae</taxon>
        <taxon>Vanrija</taxon>
    </lineage>
</organism>
<dbReference type="Proteomes" id="UP000827549">
    <property type="component" value="Chromosome 3"/>
</dbReference>
<keyword evidence="3 4" id="KW-0687">Ribonucleoprotein</keyword>
<evidence type="ECO:0000256" key="4">
    <source>
        <dbReference type="RuleBase" id="RU003830"/>
    </source>
</evidence>
<dbReference type="InterPro" id="IPR018269">
    <property type="entry name" value="Ribosomal_uS13_CS"/>
</dbReference>
<dbReference type="Gene3D" id="1.10.8.50">
    <property type="match status" value="1"/>
</dbReference>
<dbReference type="RefSeq" id="XP_062627143.1">
    <property type="nucleotide sequence ID" value="XM_062771159.1"/>
</dbReference>
<dbReference type="GO" id="GO:0006412">
    <property type="term" value="P:translation"/>
    <property type="evidence" value="ECO:0007669"/>
    <property type="project" value="InterPro"/>
</dbReference>
<reference evidence="5" key="1">
    <citation type="submission" date="2023-10" db="EMBL/GenBank/DDBJ databases">
        <authorList>
            <person name="Noh H."/>
        </authorList>
    </citation>
    <scope>NUCLEOTIDE SEQUENCE</scope>
    <source>
        <strain evidence="5">DUCC4014</strain>
    </source>
</reference>
<dbReference type="GeneID" id="87807877"/>
<dbReference type="SUPFAM" id="SSF46946">
    <property type="entry name" value="S13-like H2TH domain"/>
    <property type="match status" value="1"/>
</dbReference>
<dbReference type="PANTHER" id="PTHR10871">
    <property type="entry name" value="30S RIBOSOMAL PROTEIN S13/40S RIBOSOMAL PROTEIN S18"/>
    <property type="match status" value="1"/>
</dbReference>
<keyword evidence="6" id="KW-1185">Reference proteome</keyword>
<gene>
    <name evidence="5" type="primary">sws2</name>
    <name evidence="5" type="ORF">LOC62_03G004641</name>
</gene>
<dbReference type="PROSITE" id="PS00646">
    <property type="entry name" value="RIBOSOMAL_S13_1"/>
    <property type="match status" value="1"/>
</dbReference>
<name>A0AAF0YAJ9_9TREE</name>
<sequence length="184" mass="20104">MHLLGHYLPEHNLIRIALRAFYGISYATSSRLLARLSIPNDAKVSSLTEQQITALSAYLSAPAASTPPSRIVLAAPGKAPDAKAAAAAAAEGPLDDPLNSIKIEVDLRRQRQADIMHHRHIGTYRGRRHAMGLPVRGQNTQTNARTARRLNRAPSSKFSTFSQVEFEAPVPQPPSQILRMLGMQ</sequence>
<dbReference type="PANTHER" id="PTHR10871:SF1">
    <property type="entry name" value="SMALL RIBOSOMAL SUBUNIT PROTEIN US13M"/>
    <property type="match status" value="1"/>
</dbReference>
<dbReference type="InterPro" id="IPR027437">
    <property type="entry name" value="Rbsml_uS13_C"/>
</dbReference>
<dbReference type="PIRSF" id="PIRSF002134">
    <property type="entry name" value="Ribosomal_S13"/>
    <property type="match status" value="1"/>
</dbReference>
<comment type="similarity">
    <text evidence="1 4">Belongs to the universal ribosomal protein uS13 family.</text>
</comment>
<evidence type="ECO:0000313" key="6">
    <source>
        <dbReference type="Proteomes" id="UP000827549"/>
    </source>
</evidence>
<keyword evidence="2 4" id="KW-0689">Ribosomal protein</keyword>
<accession>A0AAF0YAJ9</accession>
<dbReference type="GO" id="GO:0003723">
    <property type="term" value="F:RNA binding"/>
    <property type="evidence" value="ECO:0007669"/>
    <property type="project" value="InterPro"/>
</dbReference>
<evidence type="ECO:0000256" key="2">
    <source>
        <dbReference type="ARBA" id="ARBA00022980"/>
    </source>
</evidence>
<evidence type="ECO:0000256" key="1">
    <source>
        <dbReference type="ARBA" id="ARBA00008080"/>
    </source>
</evidence>
<evidence type="ECO:0000313" key="5">
    <source>
        <dbReference type="EMBL" id="WOO81111.1"/>
    </source>
</evidence>
<dbReference type="Pfam" id="PF00416">
    <property type="entry name" value="Ribosomal_S13"/>
    <property type="match status" value="1"/>
</dbReference>
<dbReference type="EMBL" id="CP086716">
    <property type="protein sequence ID" value="WOO81111.1"/>
    <property type="molecule type" value="Genomic_DNA"/>
</dbReference>
<dbReference type="GO" id="GO:0003735">
    <property type="term" value="F:structural constituent of ribosome"/>
    <property type="evidence" value="ECO:0007669"/>
    <property type="project" value="InterPro"/>
</dbReference>
<dbReference type="Gene3D" id="4.10.910.10">
    <property type="entry name" value="30s ribosomal protein s13, domain 2"/>
    <property type="match status" value="1"/>
</dbReference>
<dbReference type="InterPro" id="IPR010979">
    <property type="entry name" value="Ribosomal_uS13-like_H2TH"/>
</dbReference>
<dbReference type="GO" id="GO:0005739">
    <property type="term" value="C:mitochondrion"/>
    <property type="evidence" value="ECO:0007669"/>
    <property type="project" value="TreeGrafter"/>
</dbReference>
<dbReference type="InterPro" id="IPR001892">
    <property type="entry name" value="Ribosomal_uS13"/>
</dbReference>
<proteinExistence type="inferred from homology"/>
<evidence type="ECO:0000256" key="3">
    <source>
        <dbReference type="ARBA" id="ARBA00023274"/>
    </source>
</evidence>
<protein>
    <submittedName>
        <fullName evidence="5">37S ribosomal protein subunit sws2, mitochondrial</fullName>
    </submittedName>
</protein>
<dbReference type="PROSITE" id="PS50159">
    <property type="entry name" value="RIBOSOMAL_S13_2"/>
    <property type="match status" value="1"/>
</dbReference>